<feature type="transmembrane region" description="Helical" evidence="1">
    <location>
        <begin position="194"/>
        <end position="213"/>
    </location>
</feature>
<protein>
    <submittedName>
        <fullName evidence="3">GHKL domain-containing protein</fullName>
    </submittedName>
</protein>
<dbReference type="Gene3D" id="3.30.565.10">
    <property type="entry name" value="Histidine kinase-like ATPase, C-terminal domain"/>
    <property type="match status" value="1"/>
</dbReference>
<feature type="transmembrane region" description="Helical" evidence="1">
    <location>
        <begin position="36"/>
        <end position="54"/>
    </location>
</feature>
<gene>
    <name evidence="3" type="ORF">ABFV83_15570</name>
</gene>
<reference evidence="3" key="1">
    <citation type="submission" date="2024-06" db="EMBL/GenBank/DDBJ databases">
        <title>Lacrimispora cavernae sp. nov., a novel anaerobe isolated from bat guano pile inside a cave.</title>
        <authorList>
            <person name="Miller S.L."/>
            <person name="Lu N."/>
            <person name="King J."/>
            <person name="Sankaranarayanan K."/>
            <person name="Lawson P.A."/>
        </authorList>
    </citation>
    <scope>NUCLEOTIDE SEQUENCE</scope>
    <source>
        <strain evidence="3">BS-2</strain>
    </source>
</reference>
<dbReference type="GO" id="GO:0042802">
    <property type="term" value="F:identical protein binding"/>
    <property type="evidence" value="ECO:0007669"/>
    <property type="project" value="TreeGrafter"/>
</dbReference>
<dbReference type="PANTHER" id="PTHR40448:SF1">
    <property type="entry name" value="TWO-COMPONENT SENSOR HISTIDINE KINASE"/>
    <property type="match status" value="1"/>
</dbReference>
<feature type="transmembrane region" description="Helical" evidence="1">
    <location>
        <begin position="88"/>
        <end position="105"/>
    </location>
</feature>
<dbReference type="CDD" id="cd16935">
    <property type="entry name" value="HATPase_AgrC-ComD-like"/>
    <property type="match status" value="1"/>
</dbReference>
<proteinExistence type="predicted"/>
<dbReference type="SUPFAM" id="SSF55874">
    <property type="entry name" value="ATPase domain of HSP90 chaperone/DNA topoisomerase II/histidine kinase"/>
    <property type="match status" value="1"/>
</dbReference>
<feature type="transmembrane region" description="Helical" evidence="1">
    <location>
        <begin position="117"/>
        <end position="139"/>
    </location>
</feature>
<feature type="domain" description="Sensor histidine kinase NatK-like C-terminal" evidence="2">
    <location>
        <begin position="332"/>
        <end position="428"/>
    </location>
</feature>
<dbReference type="RefSeq" id="WP_349945109.1">
    <property type="nucleotide sequence ID" value="NZ_CP157940.1"/>
</dbReference>
<dbReference type="AlphaFoldDB" id="A0AAU7PLG4"/>
<dbReference type="InterPro" id="IPR032834">
    <property type="entry name" value="NatK-like_C"/>
</dbReference>
<organism evidence="3">
    <name type="scientific">Lacrimispora sp. BS-2</name>
    <dbReference type="NCBI Taxonomy" id="3151850"/>
    <lineage>
        <taxon>Bacteria</taxon>
        <taxon>Bacillati</taxon>
        <taxon>Bacillota</taxon>
        <taxon>Clostridia</taxon>
        <taxon>Lachnospirales</taxon>
        <taxon>Lachnospiraceae</taxon>
        <taxon>Lacrimispora</taxon>
    </lineage>
</organism>
<evidence type="ECO:0000259" key="2">
    <source>
        <dbReference type="Pfam" id="PF14501"/>
    </source>
</evidence>
<accession>A0AAU7PLG4</accession>
<dbReference type="EMBL" id="CP157940">
    <property type="protein sequence ID" value="XBS53231.1"/>
    <property type="molecule type" value="Genomic_DNA"/>
</dbReference>
<feature type="transmembrane region" description="Helical" evidence="1">
    <location>
        <begin position="160"/>
        <end position="182"/>
    </location>
</feature>
<evidence type="ECO:0000313" key="3">
    <source>
        <dbReference type="EMBL" id="XBS53231.1"/>
    </source>
</evidence>
<feature type="transmembrane region" description="Helical" evidence="1">
    <location>
        <begin position="60"/>
        <end position="81"/>
    </location>
</feature>
<dbReference type="PANTHER" id="PTHR40448">
    <property type="entry name" value="TWO-COMPONENT SENSOR HISTIDINE KINASE"/>
    <property type="match status" value="1"/>
</dbReference>
<keyword evidence="1" id="KW-1133">Transmembrane helix</keyword>
<keyword evidence="1" id="KW-0472">Membrane</keyword>
<sequence length="437" mass="50652">MNEAACNVVLNLINLAVRMMPIFVCLEPKRKNRENIAAISAYLWVIMFSLESLFHIREPVFLVIQGIFSCLFFLLLLIFFNGELMKKVFLYLSAWLFAVLSMSLNEFAASVLGKSLFLSYGQICVIVSLLSACGFYIFVRCWLKEMTSQLFIQLSKRSNLLLTAYPAISLTISLFGTSTIFSRESLTKKGFEDVVFYLAFCTMILVLYVMILSSTLEAVSRKKTEEELLFARQLIGKQREHYNQMLEHAEELRIIRHDFRHHIHALLNMDRNEQRKYLLDLNKELDTSREQNYCENPAVNQILQEYGIRCQENQIEFVTGLDISAHIPIDDLTLCIIIGNLMENSMEACMKLRENRFIHLQARWRQDHLMMLAENSYNGHIKERGGKLLSSKQDGGLGLLSIRRILNRPGDDFDVYFNETTFTAMVNIMDRSRISFE</sequence>
<dbReference type="InterPro" id="IPR036890">
    <property type="entry name" value="HATPase_C_sf"/>
</dbReference>
<dbReference type="Pfam" id="PF14501">
    <property type="entry name" value="HATPase_c_5"/>
    <property type="match status" value="1"/>
</dbReference>
<evidence type="ECO:0000256" key="1">
    <source>
        <dbReference type="SAM" id="Phobius"/>
    </source>
</evidence>
<keyword evidence="1" id="KW-0812">Transmembrane</keyword>
<name>A0AAU7PLG4_9FIRM</name>